<dbReference type="CDD" id="cd00156">
    <property type="entry name" value="REC"/>
    <property type="match status" value="1"/>
</dbReference>
<dbReference type="Proteomes" id="UP001549047">
    <property type="component" value="Unassembled WGS sequence"/>
</dbReference>
<accession>A0ABV2J351</accession>
<feature type="modified residue" description="4-aspartylphosphate" evidence="2">
    <location>
        <position position="68"/>
    </location>
</feature>
<protein>
    <submittedName>
        <fullName evidence="4">DNA-binding response OmpR family regulator</fullName>
    </submittedName>
</protein>
<proteinExistence type="predicted"/>
<sequence>MATVARNVKFDYVETDTLSILAVDDDPIQREFCSVYMTTPTVSVETADCAEAGLERLEAQEYGALLVDVDMPGMSGIELVGLLRSRPEFDRMPIMVITGNEDVPSIDAAYAAGATAFMCKPVNWRLLSHQVRFMVRAHRALLAAGEGVGGLTADGTPAAAQ</sequence>
<keyword evidence="5" id="KW-1185">Reference proteome</keyword>
<reference evidence="4 5" key="1">
    <citation type="submission" date="2024-06" db="EMBL/GenBank/DDBJ databases">
        <title>Genomic Encyclopedia of Type Strains, Phase IV (KMG-IV): sequencing the most valuable type-strain genomes for metagenomic binning, comparative biology and taxonomic classification.</title>
        <authorList>
            <person name="Goeker M."/>
        </authorList>
    </citation>
    <scope>NUCLEOTIDE SEQUENCE [LARGE SCALE GENOMIC DNA]</scope>
    <source>
        <strain evidence="4 5">DSM 29780</strain>
    </source>
</reference>
<evidence type="ECO:0000313" key="5">
    <source>
        <dbReference type="Proteomes" id="UP001549047"/>
    </source>
</evidence>
<dbReference type="SUPFAM" id="SSF52172">
    <property type="entry name" value="CheY-like"/>
    <property type="match status" value="1"/>
</dbReference>
<dbReference type="InterPro" id="IPR001789">
    <property type="entry name" value="Sig_transdc_resp-reg_receiver"/>
</dbReference>
<evidence type="ECO:0000256" key="1">
    <source>
        <dbReference type="ARBA" id="ARBA00022553"/>
    </source>
</evidence>
<dbReference type="InterPro" id="IPR050595">
    <property type="entry name" value="Bact_response_regulator"/>
</dbReference>
<dbReference type="PANTHER" id="PTHR44591:SF21">
    <property type="entry name" value="TWO-COMPONENT RESPONSE REGULATOR"/>
    <property type="match status" value="1"/>
</dbReference>
<organism evidence="4 5">
    <name type="scientific">Rhizobium aquaticum</name>
    <dbReference type="NCBI Taxonomy" id="1549636"/>
    <lineage>
        <taxon>Bacteria</taxon>
        <taxon>Pseudomonadati</taxon>
        <taxon>Pseudomonadota</taxon>
        <taxon>Alphaproteobacteria</taxon>
        <taxon>Hyphomicrobiales</taxon>
        <taxon>Rhizobiaceae</taxon>
        <taxon>Rhizobium/Agrobacterium group</taxon>
        <taxon>Rhizobium</taxon>
    </lineage>
</organism>
<comment type="caution">
    <text evidence="4">The sequence shown here is derived from an EMBL/GenBank/DDBJ whole genome shotgun (WGS) entry which is preliminary data.</text>
</comment>
<dbReference type="SMART" id="SM00448">
    <property type="entry name" value="REC"/>
    <property type="match status" value="1"/>
</dbReference>
<gene>
    <name evidence="4" type="ORF">ABID16_002611</name>
</gene>
<dbReference type="PANTHER" id="PTHR44591">
    <property type="entry name" value="STRESS RESPONSE REGULATOR PROTEIN 1"/>
    <property type="match status" value="1"/>
</dbReference>
<dbReference type="Gene3D" id="3.40.50.2300">
    <property type="match status" value="1"/>
</dbReference>
<evidence type="ECO:0000256" key="2">
    <source>
        <dbReference type="PROSITE-ProRule" id="PRU00169"/>
    </source>
</evidence>
<dbReference type="GO" id="GO:0003677">
    <property type="term" value="F:DNA binding"/>
    <property type="evidence" value="ECO:0007669"/>
    <property type="project" value="UniProtKB-KW"/>
</dbReference>
<name>A0ABV2J351_9HYPH</name>
<evidence type="ECO:0000259" key="3">
    <source>
        <dbReference type="PROSITE" id="PS50110"/>
    </source>
</evidence>
<feature type="domain" description="Response regulatory" evidence="3">
    <location>
        <begin position="19"/>
        <end position="135"/>
    </location>
</feature>
<keyword evidence="4" id="KW-0238">DNA-binding</keyword>
<dbReference type="RefSeq" id="WP_354556777.1">
    <property type="nucleotide sequence ID" value="NZ_JBEPMB010000003.1"/>
</dbReference>
<dbReference type="EMBL" id="JBEPMB010000003">
    <property type="protein sequence ID" value="MET3614274.1"/>
    <property type="molecule type" value="Genomic_DNA"/>
</dbReference>
<keyword evidence="1 2" id="KW-0597">Phosphoprotein</keyword>
<dbReference type="Pfam" id="PF00072">
    <property type="entry name" value="Response_reg"/>
    <property type="match status" value="1"/>
</dbReference>
<evidence type="ECO:0000313" key="4">
    <source>
        <dbReference type="EMBL" id="MET3614274.1"/>
    </source>
</evidence>
<dbReference type="InterPro" id="IPR011006">
    <property type="entry name" value="CheY-like_superfamily"/>
</dbReference>
<dbReference type="PROSITE" id="PS50110">
    <property type="entry name" value="RESPONSE_REGULATORY"/>
    <property type="match status" value="1"/>
</dbReference>